<evidence type="ECO:0000313" key="2">
    <source>
        <dbReference type="EMBL" id="QJQ03414.1"/>
    </source>
</evidence>
<evidence type="ECO:0000259" key="1">
    <source>
        <dbReference type="Pfam" id="PF15978"/>
    </source>
</evidence>
<name>A0A6M3ZXP0_9BURK</name>
<dbReference type="Pfam" id="PF15978">
    <property type="entry name" value="TnsD"/>
    <property type="match status" value="1"/>
</dbReference>
<accession>A0A6M3ZXP0</accession>
<gene>
    <name evidence="2" type="ORF">C798_25215</name>
</gene>
<dbReference type="Proteomes" id="UP000501648">
    <property type="component" value="Chromosome"/>
</dbReference>
<evidence type="ECO:0000313" key="3">
    <source>
        <dbReference type="Proteomes" id="UP000501648"/>
    </source>
</evidence>
<proteinExistence type="predicted"/>
<dbReference type="RefSeq" id="WP_017454929.1">
    <property type="nucleotide sequence ID" value="NZ_CP008956.1"/>
</dbReference>
<dbReference type="InterPro" id="IPR009057">
    <property type="entry name" value="Homeodomain-like_sf"/>
</dbReference>
<dbReference type="EMBL" id="CP008956">
    <property type="protein sequence ID" value="QJQ03414.1"/>
    <property type="molecule type" value="Genomic_DNA"/>
</dbReference>
<dbReference type="SUPFAM" id="SSF46689">
    <property type="entry name" value="Homeodomain-like"/>
    <property type="match status" value="1"/>
</dbReference>
<dbReference type="AlphaFoldDB" id="A0A6M3ZXP0"/>
<feature type="domain" description="Transposon Tn7 transposition protein TnsD C-terminal" evidence="1">
    <location>
        <begin position="358"/>
        <end position="461"/>
    </location>
</feature>
<reference evidence="2 3" key="1">
    <citation type="journal article" date="2012" name="J. Bacteriol.">
        <title>Genome sequence of the pathogenic Herbaspirillum seropedicae strain Os34, isolated from rice roots.</title>
        <authorList>
            <person name="Ye W."/>
            <person name="Ye S."/>
            <person name="Liu J."/>
            <person name="Chang S."/>
            <person name="Chen M."/>
            <person name="Zhu B."/>
            <person name="Guo L."/>
            <person name="An Q."/>
        </authorList>
    </citation>
    <scope>NUCLEOTIDE SEQUENCE [LARGE SCALE GENOMIC DNA]</scope>
    <source>
        <strain evidence="2 3">Os34</strain>
    </source>
</reference>
<dbReference type="InterPro" id="IPR032750">
    <property type="entry name" value="TnsD_C"/>
</dbReference>
<organism evidence="2 3">
    <name type="scientific">Herbaspirillum rubrisubalbicans Os34</name>
    <dbReference type="NCBI Taxonomy" id="1235827"/>
    <lineage>
        <taxon>Bacteria</taxon>
        <taxon>Pseudomonadati</taxon>
        <taxon>Pseudomonadota</taxon>
        <taxon>Betaproteobacteria</taxon>
        <taxon>Burkholderiales</taxon>
        <taxon>Oxalobacteraceae</taxon>
        <taxon>Herbaspirillum</taxon>
    </lineage>
</organism>
<protein>
    <recommendedName>
        <fullName evidence="1">Transposon Tn7 transposition protein TnsD C-terminal domain-containing protein</fullName>
    </recommendedName>
</protein>
<sequence>MESQLVHGETPNSFFERLSASNGHKSLAWGSKKRFNMRPNIDAMPNNLSEFVELFGTLTGPVDDVITNNTAFNKLCCGLPLEKFQAQRDRLVGVLPGRTRLTGLGTLLGSQRRGHLRCPECEKVRLETLYFTYGHRREAIDLACICPIHGLPYETVGEQKLLFEQHCKSAPNAYQLKMGQEFAIRQEFCLENPAEGSKYHKLGVIETMKVTGWIGETGRIRMKELRESVPKFFDGAFSDARTDLLTQVEDNVENVMRSLVRQDRAIPSEWCVLLTWHAENCECPKRSAKKPILAPRQRKTDPDIEELRTALAEHKSLQRVANSLGITRSHVETLCRRHELPVNWRPKHVDGFMRTEIRKALIQGMRPEAVCRKFAISTSTLYKMLRSWPDILTRRHRNELRHLLRCKRAWLALVSAHPNMTETNLRRLNVAAWTVLNRRDKQWLKINTPSVSKPTARRPRIYPAVLLEAVDDTLRTIAKACAPDGQRPARKSAYSMRKRSGLNEHAFNTLMTGALVGSYQETRKTFIERRINHAKKNEISITEKHWAIAKATGLREATIRNHLQQKNEMGNGK</sequence>